<dbReference type="RefSeq" id="WP_131906199.1">
    <property type="nucleotide sequence ID" value="NZ_BAAAFU010000006.1"/>
</dbReference>
<feature type="compositionally biased region" description="Basic and acidic residues" evidence="8">
    <location>
        <begin position="114"/>
        <end position="127"/>
    </location>
</feature>
<organism evidence="10 11">
    <name type="scientific">Cocleimonas flava</name>
    <dbReference type="NCBI Taxonomy" id="634765"/>
    <lineage>
        <taxon>Bacteria</taxon>
        <taxon>Pseudomonadati</taxon>
        <taxon>Pseudomonadota</taxon>
        <taxon>Gammaproteobacteria</taxon>
        <taxon>Thiotrichales</taxon>
        <taxon>Thiotrichaceae</taxon>
        <taxon>Cocleimonas</taxon>
    </lineage>
</organism>
<sequence length="242" mass="25814">MYAVIKTGGKQYRVEPGNVLKVESLDAEVGATVNFEEVLMIADGDDVTVGTPTIASAKVVAEVIAHGRAKKVEIVKFRRRKHHQKRTGHRQNFTQIQIQNINGKGAPAKKAKAATKDTDAETTEKSAKKAAAKPAAKKETAEKKPAAKKAAPKKSTAKDDLTKIEGVGPKAAEALVAAGLVTFADVAKAKVPAIQTILDEADGKFGAMKPDTWPKQAKLAADGKWDELKTLQDELDGGIEKK</sequence>
<dbReference type="SMART" id="SM00278">
    <property type="entry name" value="HhH1"/>
    <property type="match status" value="1"/>
</dbReference>
<dbReference type="OrthoDB" id="9813334at2"/>
<dbReference type="Gene3D" id="1.10.150.20">
    <property type="entry name" value="5' to 3' exonuclease, C-terminal subdomain"/>
    <property type="match status" value="1"/>
</dbReference>
<evidence type="ECO:0000256" key="7">
    <source>
        <dbReference type="RuleBase" id="RU000562"/>
    </source>
</evidence>
<dbReference type="Pfam" id="PF00829">
    <property type="entry name" value="Ribosomal_L21p"/>
    <property type="match status" value="1"/>
</dbReference>
<evidence type="ECO:0000256" key="4">
    <source>
        <dbReference type="ARBA" id="ARBA00022980"/>
    </source>
</evidence>
<keyword evidence="11" id="KW-1185">Reference proteome</keyword>
<accession>A0A4R1EUV0</accession>
<dbReference type="InterPro" id="IPR003583">
    <property type="entry name" value="Hlx-hairpin-Hlx_DNA-bd_motif"/>
</dbReference>
<dbReference type="GO" id="GO:1990904">
    <property type="term" value="C:ribonucleoprotein complex"/>
    <property type="evidence" value="ECO:0007669"/>
    <property type="project" value="UniProtKB-KW"/>
</dbReference>
<dbReference type="AlphaFoldDB" id="A0A4R1EUV0"/>
<dbReference type="InterPro" id="IPR001787">
    <property type="entry name" value="Ribosomal_bL21"/>
</dbReference>
<comment type="similarity">
    <text evidence="1 6 7">Belongs to the bacterial ribosomal protein bL21 family.</text>
</comment>
<keyword evidence="2 6" id="KW-0699">rRNA-binding</keyword>
<keyword evidence="3 6" id="KW-0694">RNA-binding</keyword>
<dbReference type="PANTHER" id="PTHR21349:SF0">
    <property type="entry name" value="LARGE RIBOSOMAL SUBUNIT PROTEIN BL21M"/>
    <property type="match status" value="1"/>
</dbReference>
<keyword evidence="4 6" id="KW-0689">Ribosomal protein</keyword>
<dbReference type="GO" id="GO:0006412">
    <property type="term" value="P:translation"/>
    <property type="evidence" value="ECO:0007669"/>
    <property type="project" value="UniProtKB-UniRule"/>
</dbReference>
<feature type="domain" description="Helix-hairpin-helix DNA-binding motif class 1" evidence="9">
    <location>
        <begin position="159"/>
        <end position="178"/>
    </location>
</feature>
<dbReference type="EMBL" id="SMFQ01000004">
    <property type="protein sequence ID" value="TCJ84440.1"/>
    <property type="molecule type" value="Genomic_DNA"/>
</dbReference>
<dbReference type="GO" id="GO:0003677">
    <property type="term" value="F:DNA binding"/>
    <property type="evidence" value="ECO:0007669"/>
    <property type="project" value="InterPro"/>
</dbReference>
<dbReference type="GO" id="GO:0006281">
    <property type="term" value="P:DNA repair"/>
    <property type="evidence" value="ECO:0007669"/>
    <property type="project" value="InterPro"/>
</dbReference>
<dbReference type="Pfam" id="PF14520">
    <property type="entry name" value="HHH_5"/>
    <property type="match status" value="1"/>
</dbReference>
<evidence type="ECO:0000313" key="11">
    <source>
        <dbReference type="Proteomes" id="UP000294887"/>
    </source>
</evidence>
<evidence type="ECO:0000256" key="5">
    <source>
        <dbReference type="ARBA" id="ARBA00023274"/>
    </source>
</evidence>
<feature type="compositionally biased region" description="Basic and acidic residues" evidence="8">
    <location>
        <begin position="136"/>
        <end position="145"/>
    </location>
</feature>
<comment type="caution">
    <text evidence="10">The sequence shown here is derived from an EMBL/GenBank/DDBJ whole genome shotgun (WGS) entry which is preliminary data.</text>
</comment>
<dbReference type="NCBIfam" id="TIGR00061">
    <property type="entry name" value="L21"/>
    <property type="match status" value="1"/>
</dbReference>
<dbReference type="PROSITE" id="PS01169">
    <property type="entry name" value="RIBOSOMAL_L21"/>
    <property type="match status" value="1"/>
</dbReference>
<evidence type="ECO:0000256" key="6">
    <source>
        <dbReference type="HAMAP-Rule" id="MF_01363"/>
    </source>
</evidence>
<dbReference type="GO" id="GO:0003735">
    <property type="term" value="F:structural constituent of ribosome"/>
    <property type="evidence" value="ECO:0007669"/>
    <property type="project" value="InterPro"/>
</dbReference>
<dbReference type="InterPro" id="IPR036164">
    <property type="entry name" value="bL21-like_sf"/>
</dbReference>
<evidence type="ECO:0000313" key="10">
    <source>
        <dbReference type="EMBL" id="TCJ84440.1"/>
    </source>
</evidence>
<reference evidence="10 11" key="1">
    <citation type="submission" date="2019-03" db="EMBL/GenBank/DDBJ databases">
        <title>Genomic Encyclopedia of Type Strains, Phase IV (KMG-IV): sequencing the most valuable type-strain genomes for metagenomic binning, comparative biology and taxonomic classification.</title>
        <authorList>
            <person name="Goeker M."/>
        </authorList>
    </citation>
    <scope>NUCLEOTIDE SEQUENCE [LARGE SCALE GENOMIC DNA]</scope>
    <source>
        <strain evidence="10 11">DSM 24830</strain>
    </source>
</reference>
<name>A0A4R1EUV0_9GAMM</name>
<dbReference type="HAMAP" id="MF_01363">
    <property type="entry name" value="Ribosomal_bL21"/>
    <property type="match status" value="1"/>
</dbReference>
<dbReference type="Proteomes" id="UP000294887">
    <property type="component" value="Unassembled WGS sequence"/>
</dbReference>
<comment type="function">
    <text evidence="6 7">This protein binds to 23S rRNA in the presence of protein L20.</text>
</comment>
<keyword evidence="5 6" id="KW-0687">Ribonucleoprotein</keyword>
<evidence type="ECO:0000256" key="3">
    <source>
        <dbReference type="ARBA" id="ARBA00022884"/>
    </source>
</evidence>
<dbReference type="GO" id="GO:0005840">
    <property type="term" value="C:ribosome"/>
    <property type="evidence" value="ECO:0007669"/>
    <property type="project" value="UniProtKB-KW"/>
</dbReference>
<evidence type="ECO:0000256" key="1">
    <source>
        <dbReference type="ARBA" id="ARBA00008563"/>
    </source>
</evidence>
<dbReference type="InterPro" id="IPR028909">
    <property type="entry name" value="bL21-like"/>
</dbReference>
<dbReference type="InterPro" id="IPR018258">
    <property type="entry name" value="Ribosomal_bL21_CS"/>
</dbReference>
<comment type="subunit">
    <text evidence="6">Part of the 50S ribosomal subunit. Contacts protein L20.</text>
</comment>
<feature type="region of interest" description="Disordered" evidence="8">
    <location>
        <begin position="101"/>
        <end position="159"/>
    </location>
</feature>
<evidence type="ECO:0000259" key="9">
    <source>
        <dbReference type="SMART" id="SM00278"/>
    </source>
</evidence>
<protein>
    <recommendedName>
        <fullName evidence="6">Large ribosomal subunit protein bL21</fullName>
    </recommendedName>
</protein>
<dbReference type="SUPFAM" id="SSF141091">
    <property type="entry name" value="L21p-like"/>
    <property type="match status" value="1"/>
</dbReference>
<evidence type="ECO:0000256" key="2">
    <source>
        <dbReference type="ARBA" id="ARBA00022730"/>
    </source>
</evidence>
<proteinExistence type="inferred from homology"/>
<dbReference type="PANTHER" id="PTHR21349">
    <property type="entry name" value="50S RIBOSOMAL PROTEIN L21"/>
    <property type="match status" value="1"/>
</dbReference>
<dbReference type="GO" id="GO:0019843">
    <property type="term" value="F:rRNA binding"/>
    <property type="evidence" value="ECO:0007669"/>
    <property type="project" value="UniProtKB-UniRule"/>
</dbReference>
<gene>
    <name evidence="6" type="primary">rplU</name>
    <name evidence="10" type="ORF">EV695_2397</name>
</gene>
<evidence type="ECO:0000256" key="8">
    <source>
        <dbReference type="SAM" id="MobiDB-lite"/>
    </source>
</evidence>
<dbReference type="GO" id="GO:0005737">
    <property type="term" value="C:cytoplasm"/>
    <property type="evidence" value="ECO:0007669"/>
    <property type="project" value="UniProtKB-ARBA"/>
</dbReference>